<evidence type="ECO:0000313" key="2">
    <source>
        <dbReference type="EMBL" id="SEO70075.1"/>
    </source>
</evidence>
<organism evidence="2 3">
    <name type="scientific">Propionispora vibrioides</name>
    <dbReference type="NCBI Taxonomy" id="112903"/>
    <lineage>
        <taxon>Bacteria</taxon>
        <taxon>Bacillati</taxon>
        <taxon>Bacillota</taxon>
        <taxon>Negativicutes</taxon>
        <taxon>Selenomonadales</taxon>
        <taxon>Sporomusaceae</taxon>
        <taxon>Propionispora</taxon>
    </lineage>
</organism>
<dbReference type="RefSeq" id="WP_091744399.1">
    <property type="nucleotide sequence ID" value="NZ_FODY01000004.1"/>
</dbReference>
<dbReference type="GO" id="GO:0051536">
    <property type="term" value="F:iron-sulfur cluster binding"/>
    <property type="evidence" value="ECO:0007669"/>
    <property type="project" value="InterPro"/>
</dbReference>
<dbReference type="GO" id="GO:0042597">
    <property type="term" value="C:periplasmic space"/>
    <property type="evidence" value="ECO:0007669"/>
    <property type="project" value="InterPro"/>
</dbReference>
<dbReference type="SUPFAM" id="SSF48674">
    <property type="entry name" value="Fe-only hydrogenase smaller subunit"/>
    <property type="match status" value="1"/>
</dbReference>
<protein>
    <submittedName>
        <fullName evidence="2">Ferredoxin hydrogenase small subunit</fullName>
    </submittedName>
</protein>
<dbReference type="InterPro" id="IPR008953">
    <property type="entry name" value="Fe_hydrogenase_HydB"/>
</dbReference>
<dbReference type="AlphaFoldDB" id="A0A1H8RUQ4"/>
<dbReference type="GO" id="GO:0009055">
    <property type="term" value="F:electron transfer activity"/>
    <property type="evidence" value="ECO:0007669"/>
    <property type="project" value="InterPro"/>
</dbReference>
<dbReference type="SMART" id="SM00902">
    <property type="entry name" value="Fe_hyd_SSU"/>
    <property type="match status" value="1"/>
</dbReference>
<dbReference type="OrthoDB" id="5360755at2"/>
<reference evidence="2 3" key="1">
    <citation type="submission" date="2016-10" db="EMBL/GenBank/DDBJ databases">
        <authorList>
            <person name="de Groot N.N."/>
        </authorList>
    </citation>
    <scope>NUCLEOTIDE SEQUENCE [LARGE SCALE GENOMIC DNA]</scope>
    <source>
        <strain evidence="2 3">DSM 13305</strain>
    </source>
</reference>
<dbReference type="Pfam" id="PF02256">
    <property type="entry name" value="Fe_hyd_SSU"/>
    <property type="match status" value="1"/>
</dbReference>
<dbReference type="InterPro" id="IPR003149">
    <property type="entry name" value="Fe_hydrogenase_ssu"/>
</dbReference>
<keyword evidence="3" id="KW-1185">Reference proteome</keyword>
<dbReference type="Proteomes" id="UP000198847">
    <property type="component" value="Unassembled WGS sequence"/>
</dbReference>
<name>A0A1H8RUQ4_9FIRM</name>
<dbReference type="EMBL" id="FODY01000004">
    <property type="protein sequence ID" value="SEO70075.1"/>
    <property type="molecule type" value="Genomic_DNA"/>
</dbReference>
<proteinExistence type="predicted"/>
<dbReference type="InterPro" id="IPR036991">
    <property type="entry name" value="Fe_hydrogenase_ssu_sf"/>
</dbReference>
<dbReference type="STRING" id="112903.SAMN04490178_10486"/>
<sequence length="103" mass="11861">MARYDYVEKTVKITRREFLAATGVASAFLWSGAYVVTDLVQDRSKYIKLRTQGLYKDDVKAKVRQSHNNQALTNMYDKFAGKPLGPLAEELFHTRYIDRAKLV</sequence>
<accession>A0A1H8RUQ4</accession>
<evidence type="ECO:0000313" key="3">
    <source>
        <dbReference type="Proteomes" id="UP000198847"/>
    </source>
</evidence>
<evidence type="ECO:0000259" key="1">
    <source>
        <dbReference type="SMART" id="SM00902"/>
    </source>
</evidence>
<dbReference type="GO" id="GO:0005506">
    <property type="term" value="F:iron ion binding"/>
    <property type="evidence" value="ECO:0007669"/>
    <property type="project" value="InterPro"/>
</dbReference>
<feature type="domain" description="Iron hydrogenase small subunit" evidence="1">
    <location>
        <begin position="41"/>
        <end position="100"/>
    </location>
</feature>
<dbReference type="Gene3D" id="4.10.260.20">
    <property type="entry name" value="Iron hydrogenase, small subunit"/>
    <property type="match status" value="1"/>
</dbReference>
<dbReference type="GO" id="GO:0008901">
    <property type="term" value="F:ferredoxin hydrogenase activity"/>
    <property type="evidence" value="ECO:0007669"/>
    <property type="project" value="InterPro"/>
</dbReference>
<gene>
    <name evidence="2" type="ORF">SAMN04490178_10486</name>
</gene>